<evidence type="ECO:0000313" key="4">
    <source>
        <dbReference type="Proteomes" id="UP000678679"/>
    </source>
</evidence>
<reference evidence="3 4" key="1">
    <citation type="submission" date="2021-05" db="EMBL/GenBank/DDBJ databases">
        <title>Comparative genomic studies on the polysaccharide-degrading batcterial strains of the Flammeovirga genus.</title>
        <authorList>
            <person name="Zewei F."/>
            <person name="Zheng Z."/>
            <person name="Yu L."/>
            <person name="Ruyue G."/>
            <person name="Yanhong M."/>
            <person name="Yuanyuan C."/>
            <person name="Jingyan G."/>
            <person name="Wenjun H."/>
        </authorList>
    </citation>
    <scope>NUCLEOTIDE SEQUENCE [LARGE SCALE GENOMIC DNA]</scope>
    <source>
        <strain evidence="3 4">NBRC:100898</strain>
    </source>
</reference>
<dbReference type="Pfam" id="PF03781">
    <property type="entry name" value="FGE-sulfatase"/>
    <property type="match status" value="1"/>
</dbReference>
<gene>
    <name evidence="3" type="ORF">KMW28_00270</name>
</gene>
<dbReference type="KEGG" id="fya:KMW28_00270"/>
<dbReference type="InterPro" id="IPR016187">
    <property type="entry name" value="CTDL_fold"/>
</dbReference>
<name>A0AAX1N3P4_9BACT</name>
<dbReference type="InterPro" id="IPR005532">
    <property type="entry name" value="SUMF_dom"/>
</dbReference>
<dbReference type="AlphaFoldDB" id="A0AAX1N3P4"/>
<feature type="region of interest" description="Disordered" evidence="1">
    <location>
        <begin position="484"/>
        <end position="507"/>
    </location>
</feature>
<evidence type="ECO:0000313" key="3">
    <source>
        <dbReference type="EMBL" id="QWG02055.1"/>
    </source>
</evidence>
<keyword evidence="4" id="KW-1185">Reference proteome</keyword>
<evidence type="ECO:0000256" key="1">
    <source>
        <dbReference type="SAM" id="MobiDB-lite"/>
    </source>
</evidence>
<evidence type="ECO:0000259" key="2">
    <source>
        <dbReference type="Pfam" id="PF03781"/>
    </source>
</evidence>
<sequence length="507" mass="56212">MNLILNDYLKLFVLAIFLCIPVSTILGNNVRITTLNYGDKDLNDQSIQVNLTLEWDNSWKVTTGPSNHDAVWLFAKFRDTNGMWQHVLFNYDISMDHGHSEINDLATIDLSNDDGFGNAHGVYIHSKDPIAQQSVSYELSLKWNYGQNGLGNDDDLSIRFFAIEMVYVPEAAFELGSSGTENGHLYEYNGSTVTDTYTVNSETEITIGELPGNLWYDIKDSTASYKQGDQLGPIPNDFPKGYEAFYCMKYEISQGLFAGFLSTINKEYADELLKKKTSQRNNITSADDSIYTAAEPYAPLQFLSWKGLAAFLDWSALRPMTELEFEKACRGTATPVAFEYAWGNNDVATSVYTYSNEGTNTEVVATNYSTTLGNAMYNKTNNTQPYRIGKMSSFNLGSTMTRVQSGSTFYGIMEMSGNMEERIVSIGRPEGRSYTGMHGDGQLSEDGLANVTNWPSNSTSIGTGVKGGTYSKGNGRMRISNRISASQTYNSEKKQIGGRGVRTAPTN</sequence>
<dbReference type="Proteomes" id="UP000678679">
    <property type="component" value="Chromosome 1"/>
</dbReference>
<dbReference type="RefSeq" id="WP_169665782.1">
    <property type="nucleotide sequence ID" value="NZ_CP076132.1"/>
</dbReference>
<feature type="domain" description="Sulfatase-modifying factor enzyme-like" evidence="2">
    <location>
        <begin position="243"/>
        <end position="501"/>
    </location>
</feature>
<dbReference type="SUPFAM" id="SSF56436">
    <property type="entry name" value="C-type lectin-like"/>
    <property type="match status" value="1"/>
</dbReference>
<protein>
    <submittedName>
        <fullName evidence="3">SUMF1/EgtB/PvdO family nonheme iron enzyme</fullName>
    </submittedName>
</protein>
<accession>A0AAX1N3P4</accession>
<dbReference type="InterPro" id="IPR042095">
    <property type="entry name" value="SUMF_sf"/>
</dbReference>
<dbReference type="EMBL" id="CP076132">
    <property type="protein sequence ID" value="QWG02055.1"/>
    <property type="molecule type" value="Genomic_DNA"/>
</dbReference>
<dbReference type="Gene3D" id="3.90.1580.10">
    <property type="entry name" value="paralog of FGE (formylglycine-generating enzyme)"/>
    <property type="match status" value="1"/>
</dbReference>
<organism evidence="3 4">
    <name type="scientific">Flammeovirga yaeyamensis</name>
    <dbReference type="NCBI Taxonomy" id="367791"/>
    <lineage>
        <taxon>Bacteria</taxon>
        <taxon>Pseudomonadati</taxon>
        <taxon>Bacteroidota</taxon>
        <taxon>Cytophagia</taxon>
        <taxon>Cytophagales</taxon>
        <taxon>Flammeovirgaceae</taxon>
        <taxon>Flammeovirga</taxon>
    </lineage>
</organism>
<proteinExistence type="predicted"/>